<dbReference type="GO" id="GO:0035091">
    <property type="term" value="F:phosphatidylinositol binding"/>
    <property type="evidence" value="ECO:0007669"/>
    <property type="project" value="InterPro"/>
</dbReference>
<evidence type="ECO:0000313" key="7">
    <source>
        <dbReference type="EMBL" id="WBW73699.1"/>
    </source>
</evidence>
<dbReference type="FunFam" id="2.30.30.40:FF:000093">
    <property type="entry name" value="Protein kinase activator Bem1"/>
    <property type="match status" value="1"/>
</dbReference>
<dbReference type="InterPro" id="IPR035550">
    <property type="entry name" value="Bem1/Scd2_PX"/>
</dbReference>
<feature type="domain" description="SH3" evidence="5">
    <location>
        <begin position="124"/>
        <end position="186"/>
    </location>
</feature>
<dbReference type="InterPro" id="IPR051228">
    <property type="entry name" value="NADPH_Oxidase/PX-Domain"/>
</dbReference>
<dbReference type="GO" id="GO:0030674">
    <property type="term" value="F:protein-macromolecule adaptor activity"/>
    <property type="evidence" value="ECO:0007669"/>
    <property type="project" value="TreeGrafter"/>
</dbReference>
<dbReference type="Gene3D" id="3.10.20.90">
    <property type="entry name" value="Phosphatidylinositol 3-kinase Catalytic Subunit, Chain A, domain 1"/>
    <property type="match status" value="1"/>
</dbReference>
<dbReference type="PANTHER" id="PTHR15706:SF2">
    <property type="entry name" value="SH3 AND PX DOMAIN-CONTAINING PROTEIN 2A"/>
    <property type="match status" value="1"/>
</dbReference>
<dbReference type="SMART" id="SM00326">
    <property type="entry name" value="SH3"/>
    <property type="match status" value="2"/>
</dbReference>
<dbReference type="SUPFAM" id="SSF54277">
    <property type="entry name" value="CAD &amp; PB1 domains"/>
    <property type="match status" value="1"/>
</dbReference>
<evidence type="ECO:0000256" key="2">
    <source>
        <dbReference type="ARBA" id="ARBA00022737"/>
    </source>
</evidence>
<sequence>MVKIRRSWKSHSRVSDKNPFSIEPPRKVVRALYDYTARKASEISFTKGDFFHVIGRENDERWYEVCNPAAGTHGYVPVSHFEEIGKNANSMRLSSGSESTSTLIDLTNSTNSPRVSLNDLQSSTQPLFGVVQFDFVAERPDELDAKAGETVIIIARSNHEWLVAKPIGRLGGPGLIPLTFIQLRDLKTGAVIKHISEAILRTSCIPRVEDWKRAATDYKKSSIPLGTFHCPAEDTASSTGFESKSTLTDAVKSSPPPSISTSQISSSKLSSLSANNDGQCIPSGSSNNFPLSNASHVIAAMVEAYFVHNDQFWYLVRAVMSDGRHRNLCRYYEDFYYLQLTLLDVFPSEAGRGKNRRVIPYMPGPVDDVNELVSSQRALDLDVYVKEICRLPSHLLESDYIKKFFLPMDGDVDASHPTSSMPRVVERPFIFAELQEQKDIPAPNKPVSGNGHVHNPAIQKVKIRSGDETFALRIASDISYEAFIDKLKAKLGFDWDKLVYRDDSKDEFLPMCSADDLRDAFSQKSGTLLLAER</sequence>
<dbReference type="GO" id="GO:0000747">
    <property type="term" value="P:conjugation with cellular fusion"/>
    <property type="evidence" value="ECO:0007669"/>
    <property type="project" value="TreeGrafter"/>
</dbReference>
<dbReference type="PRINTS" id="PR00452">
    <property type="entry name" value="SH3DOMAIN"/>
</dbReference>
<gene>
    <name evidence="7" type="primary">scd2</name>
    <name evidence="7" type="ORF">SOMG_02817</name>
</gene>
<dbReference type="PANTHER" id="PTHR15706">
    <property type="entry name" value="SH3 MULTIPLE DOMAIN"/>
    <property type="match status" value="1"/>
</dbReference>
<evidence type="ECO:0000256" key="3">
    <source>
        <dbReference type="PROSITE-ProRule" id="PRU00192"/>
    </source>
</evidence>
<reference evidence="7 8" key="1">
    <citation type="journal article" date="2023" name="G3 (Bethesda)">
        <title>A high-quality reference genome for the fission yeast Schizosaccharomyces osmophilus.</title>
        <authorList>
            <person name="Jia G.S."/>
            <person name="Zhang W.C."/>
            <person name="Liang Y."/>
            <person name="Liu X.H."/>
            <person name="Rhind N."/>
            <person name="Pidoux A."/>
            <person name="Brysch-Herzberg M."/>
            <person name="Du L.L."/>
        </authorList>
    </citation>
    <scope>NUCLEOTIDE SEQUENCE [LARGE SCALE GENOMIC DNA]</scope>
    <source>
        <strain evidence="7 8">CBS 15793</strain>
    </source>
</reference>
<evidence type="ECO:0000256" key="1">
    <source>
        <dbReference type="ARBA" id="ARBA00022443"/>
    </source>
</evidence>
<dbReference type="EMBL" id="CP115612">
    <property type="protein sequence ID" value="WBW73699.1"/>
    <property type="molecule type" value="Genomic_DNA"/>
</dbReference>
<dbReference type="SUPFAM" id="SSF50044">
    <property type="entry name" value="SH3-domain"/>
    <property type="match status" value="2"/>
</dbReference>
<dbReference type="InterPro" id="IPR036028">
    <property type="entry name" value="SH3-like_dom_sf"/>
</dbReference>
<dbReference type="GO" id="GO:0051130">
    <property type="term" value="P:positive regulation of cellular component organization"/>
    <property type="evidence" value="ECO:0007669"/>
    <property type="project" value="UniProtKB-ARBA"/>
</dbReference>
<dbReference type="CDD" id="cd11878">
    <property type="entry name" value="SH3_Bem1p_1"/>
    <property type="match status" value="1"/>
</dbReference>
<dbReference type="InterPro" id="IPR001452">
    <property type="entry name" value="SH3_domain"/>
</dbReference>
<keyword evidence="2" id="KW-0677">Repeat</keyword>
<dbReference type="InterPro" id="IPR035548">
    <property type="entry name" value="Bem1/Scd2_SH3_1"/>
</dbReference>
<name>A0AAF0AXB0_9SCHI</name>
<dbReference type="Pfam" id="PF00787">
    <property type="entry name" value="PX"/>
    <property type="match status" value="1"/>
</dbReference>
<proteinExistence type="predicted"/>
<dbReference type="Proteomes" id="UP001212411">
    <property type="component" value="Chromosome 2"/>
</dbReference>
<dbReference type="KEGG" id="som:SOMG_02817"/>
<evidence type="ECO:0000256" key="4">
    <source>
        <dbReference type="SAM" id="MobiDB-lite"/>
    </source>
</evidence>
<dbReference type="Gene3D" id="2.30.30.40">
    <property type="entry name" value="SH3 Domains"/>
    <property type="match status" value="2"/>
</dbReference>
<dbReference type="InterPro" id="IPR036871">
    <property type="entry name" value="PX_dom_sf"/>
</dbReference>
<evidence type="ECO:0000259" key="6">
    <source>
        <dbReference type="PROSITE" id="PS50195"/>
    </source>
</evidence>
<dbReference type="InterPro" id="IPR001683">
    <property type="entry name" value="PX_dom"/>
</dbReference>
<dbReference type="AlphaFoldDB" id="A0AAF0AXB0"/>
<dbReference type="SMART" id="SM00312">
    <property type="entry name" value="PX"/>
    <property type="match status" value="1"/>
</dbReference>
<dbReference type="Gene3D" id="3.30.1520.10">
    <property type="entry name" value="Phox-like domain"/>
    <property type="match status" value="1"/>
</dbReference>
<dbReference type="GeneID" id="80876297"/>
<dbReference type="SUPFAM" id="SSF64268">
    <property type="entry name" value="PX domain"/>
    <property type="match status" value="1"/>
</dbReference>
<dbReference type="InterPro" id="IPR000270">
    <property type="entry name" value="PB1_dom"/>
</dbReference>
<dbReference type="InterPro" id="IPR035549">
    <property type="entry name" value="Bem1/Scd2_SH3_2"/>
</dbReference>
<dbReference type="CDD" id="cd06890">
    <property type="entry name" value="PX_Bem1p"/>
    <property type="match status" value="1"/>
</dbReference>
<evidence type="ECO:0000259" key="5">
    <source>
        <dbReference type="PROSITE" id="PS50002"/>
    </source>
</evidence>
<feature type="region of interest" description="Disordered" evidence="4">
    <location>
        <begin position="1"/>
        <end position="20"/>
    </location>
</feature>
<dbReference type="RefSeq" id="XP_056037942.1">
    <property type="nucleotide sequence ID" value="XM_056181608.1"/>
</dbReference>
<dbReference type="CDD" id="cd11879">
    <property type="entry name" value="SH3_Bem1p_2"/>
    <property type="match status" value="1"/>
</dbReference>
<feature type="domain" description="SH3" evidence="5">
    <location>
        <begin position="24"/>
        <end position="86"/>
    </location>
</feature>
<dbReference type="PROSITE" id="PS50002">
    <property type="entry name" value="SH3"/>
    <property type="match status" value="2"/>
</dbReference>
<keyword evidence="1 3" id="KW-0728">SH3 domain</keyword>
<dbReference type="SMART" id="SM00666">
    <property type="entry name" value="PB1"/>
    <property type="match status" value="1"/>
</dbReference>
<accession>A0AAF0AXB0</accession>
<feature type="compositionally biased region" description="Basic residues" evidence="4">
    <location>
        <begin position="1"/>
        <end position="12"/>
    </location>
</feature>
<keyword evidence="8" id="KW-1185">Reference proteome</keyword>
<dbReference type="PROSITE" id="PS50195">
    <property type="entry name" value="PX"/>
    <property type="match status" value="1"/>
</dbReference>
<evidence type="ECO:0000313" key="8">
    <source>
        <dbReference type="Proteomes" id="UP001212411"/>
    </source>
</evidence>
<dbReference type="GO" id="GO:1902494">
    <property type="term" value="C:catalytic complex"/>
    <property type="evidence" value="ECO:0007669"/>
    <property type="project" value="UniProtKB-ARBA"/>
</dbReference>
<organism evidence="7 8">
    <name type="scientific">Schizosaccharomyces osmophilus</name>
    <dbReference type="NCBI Taxonomy" id="2545709"/>
    <lineage>
        <taxon>Eukaryota</taxon>
        <taxon>Fungi</taxon>
        <taxon>Dikarya</taxon>
        <taxon>Ascomycota</taxon>
        <taxon>Taphrinomycotina</taxon>
        <taxon>Schizosaccharomycetes</taxon>
        <taxon>Schizosaccharomycetales</taxon>
        <taxon>Schizosaccharomycetaceae</taxon>
        <taxon>Schizosaccharomyces</taxon>
    </lineage>
</organism>
<protein>
    <submittedName>
        <fullName evidence="7">Cdc42 GTPase complex scaffold subunit Scd2</fullName>
    </submittedName>
</protein>
<dbReference type="GO" id="GO:0005938">
    <property type="term" value="C:cell cortex"/>
    <property type="evidence" value="ECO:0007669"/>
    <property type="project" value="UniProtKB-ARBA"/>
</dbReference>
<feature type="domain" description="PX" evidence="6">
    <location>
        <begin position="292"/>
        <end position="412"/>
    </location>
</feature>
<dbReference type="Pfam" id="PF00018">
    <property type="entry name" value="SH3_1"/>
    <property type="match status" value="2"/>
</dbReference>
<dbReference type="GO" id="GO:0043332">
    <property type="term" value="C:mating projection tip"/>
    <property type="evidence" value="ECO:0007669"/>
    <property type="project" value="TreeGrafter"/>
</dbReference>